<sequence length="285" mass="30805">MNATPSIEHSISTPFGRVSAVEYAGEEPAIVLMHGYPDDSHAYDKLVPELRPRRTIRFDFLGYGNSERSQTAPMEASQRTTETAAVMDQIGIEQAVVVGHDAGGPVAVDYARQNPDRVAKIALMNCFYGHSETLTFPDLIQLLADAPLANLTDSLLADPTQALWLLAHTGAELGYDASEELVVDAVQPQFFGSEGQADALKAIRAWTARLPMDLSTQDKAISEGEISSMRTPVDVIFGASDKYLDPGVARHLAGLFANARVTLLEGARHWVQSDRAAEVASLLKG</sequence>
<evidence type="ECO:0000313" key="3">
    <source>
        <dbReference type="Proteomes" id="UP001595765"/>
    </source>
</evidence>
<name>A0ABV8HVX6_9ACTN</name>
<dbReference type="Pfam" id="PF00561">
    <property type="entry name" value="Abhydrolase_1"/>
    <property type="match status" value="1"/>
</dbReference>
<keyword evidence="2" id="KW-0378">Hydrolase</keyword>
<dbReference type="Proteomes" id="UP001595765">
    <property type="component" value="Unassembled WGS sequence"/>
</dbReference>
<dbReference type="PANTHER" id="PTHR43798:SF33">
    <property type="entry name" value="HYDROLASE, PUTATIVE (AFU_ORTHOLOGUE AFUA_2G14860)-RELATED"/>
    <property type="match status" value="1"/>
</dbReference>
<feature type="domain" description="AB hydrolase-1" evidence="1">
    <location>
        <begin position="28"/>
        <end position="275"/>
    </location>
</feature>
<dbReference type="InterPro" id="IPR000639">
    <property type="entry name" value="Epox_hydrolase-like"/>
</dbReference>
<dbReference type="EMBL" id="JBHSBB010000019">
    <property type="protein sequence ID" value="MFC4035051.1"/>
    <property type="molecule type" value="Genomic_DNA"/>
</dbReference>
<dbReference type="PRINTS" id="PR00412">
    <property type="entry name" value="EPOXHYDRLASE"/>
</dbReference>
<dbReference type="GO" id="GO:0016787">
    <property type="term" value="F:hydrolase activity"/>
    <property type="evidence" value="ECO:0007669"/>
    <property type="project" value="UniProtKB-KW"/>
</dbReference>
<dbReference type="InterPro" id="IPR000073">
    <property type="entry name" value="AB_hydrolase_1"/>
</dbReference>
<protein>
    <submittedName>
        <fullName evidence="2">Alpha/beta fold hydrolase</fullName>
    </submittedName>
</protein>
<dbReference type="PANTHER" id="PTHR43798">
    <property type="entry name" value="MONOACYLGLYCEROL LIPASE"/>
    <property type="match status" value="1"/>
</dbReference>
<accession>A0ABV8HVX6</accession>
<dbReference type="RefSeq" id="WP_386434301.1">
    <property type="nucleotide sequence ID" value="NZ_JBHSBB010000019.1"/>
</dbReference>
<gene>
    <name evidence="2" type="ORF">ACFO3J_26790</name>
</gene>
<evidence type="ECO:0000259" key="1">
    <source>
        <dbReference type="Pfam" id="PF00561"/>
    </source>
</evidence>
<proteinExistence type="predicted"/>
<dbReference type="InterPro" id="IPR050266">
    <property type="entry name" value="AB_hydrolase_sf"/>
</dbReference>
<dbReference type="PRINTS" id="PR00111">
    <property type="entry name" value="ABHYDROLASE"/>
</dbReference>
<dbReference type="SUPFAM" id="SSF53474">
    <property type="entry name" value="alpha/beta-Hydrolases"/>
    <property type="match status" value="1"/>
</dbReference>
<evidence type="ECO:0000313" key="2">
    <source>
        <dbReference type="EMBL" id="MFC4035051.1"/>
    </source>
</evidence>
<comment type="caution">
    <text evidence="2">The sequence shown here is derived from an EMBL/GenBank/DDBJ whole genome shotgun (WGS) entry which is preliminary data.</text>
</comment>
<keyword evidence="3" id="KW-1185">Reference proteome</keyword>
<organism evidence="2 3">
    <name type="scientific">Streptomyces polygonati</name>
    <dbReference type="NCBI Taxonomy" id="1617087"/>
    <lineage>
        <taxon>Bacteria</taxon>
        <taxon>Bacillati</taxon>
        <taxon>Actinomycetota</taxon>
        <taxon>Actinomycetes</taxon>
        <taxon>Kitasatosporales</taxon>
        <taxon>Streptomycetaceae</taxon>
        <taxon>Streptomyces</taxon>
    </lineage>
</organism>
<dbReference type="Gene3D" id="3.40.50.1820">
    <property type="entry name" value="alpha/beta hydrolase"/>
    <property type="match status" value="1"/>
</dbReference>
<dbReference type="InterPro" id="IPR029058">
    <property type="entry name" value="AB_hydrolase_fold"/>
</dbReference>
<reference evidence="3" key="1">
    <citation type="journal article" date="2019" name="Int. J. Syst. Evol. Microbiol.">
        <title>The Global Catalogue of Microorganisms (GCM) 10K type strain sequencing project: providing services to taxonomists for standard genome sequencing and annotation.</title>
        <authorList>
            <consortium name="The Broad Institute Genomics Platform"/>
            <consortium name="The Broad Institute Genome Sequencing Center for Infectious Disease"/>
            <person name="Wu L."/>
            <person name="Ma J."/>
        </authorList>
    </citation>
    <scope>NUCLEOTIDE SEQUENCE [LARGE SCALE GENOMIC DNA]</scope>
    <source>
        <strain evidence="3">CGMCC 4.7237</strain>
    </source>
</reference>